<name>A0A1G6RUM0_9BACT</name>
<proteinExistence type="predicted"/>
<keyword evidence="2" id="KW-0732">Signal</keyword>
<keyword evidence="4" id="KW-1185">Reference proteome</keyword>
<feature type="chain" id="PRO_5011528742" evidence="2">
    <location>
        <begin position="22"/>
        <end position="88"/>
    </location>
</feature>
<feature type="signal peptide" evidence="2">
    <location>
        <begin position="1"/>
        <end position="21"/>
    </location>
</feature>
<evidence type="ECO:0000256" key="1">
    <source>
        <dbReference type="SAM" id="MobiDB-lite"/>
    </source>
</evidence>
<dbReference type="AlphaFoldDB" id="A0A1G6RUM0"/>
<gene>
    <name evidence="3" type="ORF">SAMN05660835_01855</name>
</gene>
<sequence length="88" mass="9375">MLKKVLLSLAIIGFIYGQSFAVEKKPAPTPPPPHKCVICGKVVVTRGPCPQITCPRPIPGPKPKPNPKPVPHPNPHPGPKPHPGPQPQ</sequence>
<feature type="compositionally biased region" description="Pro residues" evidence="1">
    <location>
        <begin position="56"/>
        <end position="88"/>
    </location>
</feature>
<organism evidence="3 4">
    <name type="scientific">Desulfurella multipotens</name>
    <dbReference type="NCBI Taxonomy" id="79269"/>
    <lineage>
        <taxon>Bacteria</taxon>
        <taxon>Pseudomonadati</taxon>
        <taxon>Campylobacterota</taxon>
        <taxon>Desulfurellia</taxon>
        <taxon>Desulfurellales</taxon>
        <taxon>Desulfurellaceae</taxon>
        <taxon>Desulfurella</taxon>
    </lineage>
</organism>
<dbReference type="Proteomes" id="UP000199411">
    <property type="component" value="Unassembled WGS sequence"/>
</dbReference>
<evidence type="ECO:0000313" key="4">
    <source>
        <dbReference type="Proteomes" id="UP000199411"/>
    </source>
</evidence>
<accession>A0A1G6RUM0</accession>
<evidence type="ECO:0000313" key="3">
    <source>
        <dbReference type="EMBL" id="SDD08084.1"/>
    </source>
</evidence>
<protein>
    <submittedName>
        <fullName evidence="3">Protein TonB</fullName>
    </submittedName>
</protein>
<evidence type="ECO:0000256" key="2">
    <source>
        <dbReference type="SAM" id="SignalP"/>
    </source>
</evidence>
<dbReference type="RefSeq" id="WP_092129815.1">
    <property type="nucleotide sequence ID" value="NZ_FMYU01000022.1"/>
</dbReference>
<feature type="region of interest" description="Disordered" evidence="1">
    <location>
        <begin position="53"/>
        <end position="88"/>
    </location>
</feature>
<dbReference type="EMBL" id="FMYU01000022">
    <property type="protein sequence ID" value="SDD08084.1"/>
    <property type="molecule type" value="Genomic_DNA"/>
</dbReference>
<reference evidence="4" key="1">
    <citation type="submission" date="2016-10" db="EMBL/GenBank/DDBJ databases">
        <authorList>
            <person name="Varghese N."/>
            <person name="Submissions S."/>
        </authorList>
    </citation>
    <scope>NUCLEOTIDE SEQUENCE [LARGE SCALE GENOMIC DNA]</scope>
    <source>
        <strain evidence="4">DSM 8415</strain>
    </source>
</reference>